<evidence type="ECO:0000256" key="3">
    <source>
        <dbReference type="SAM" id="SignalP"/>
    </source>
</evidence>
<dbReference type="GO" id="GO:0009055">
    <property type="term" value="F:electron transfer activity"/>
    <property type="evidence" value="ECO:0007669"/>
    <property type="project" value="InterPro"/>
</dbReference>
<feature type="domain" description="Phytocyanin" evidence="4">
    <location>
        <begin position="25"/>
        <end position="129"/>
    </location>
</feature>
<dbReference type="Proteomes" id="UP000504608">
    <property type="component" value="Unplaced"/>
</dbReference>
<accession>A0A6J1J638</accession>
<evidence type="ECO:0000256" key="1">
    <source>
        <dbReference type="ARBA" id="ARBA00023157"/>
    </source>
</evidence>
<dbReference type="InterPro" id="IPR003245">
    <property type="entry name" value="Phytocyanin_dom"/>
</dbReference>
<keyword evidence="2" id="KW-0325">Glycoprotein</keyword>
<dbReference type="RefSeq" id="XP_022982873.1">
    <property type="nucleotide sequence ID" value="XM_023127105.1"/>
</dbReference>
<evidence type="ECO:0000256" key="2">
    <source>
        <dbReference type="ARBA" id="ARBA00023180"/>
    </source>
</evidence>
<name>A0A6J1J638_CUCMA</name>
<dbReference type="KEGG" id="cmax:111481590"/>
<dbReference type="FunFam" id="2.60.40.420:FF:000034">
    <property type="entry name" value="Cupredoxin superfamily protein"/>
    <property type="match status" value="1"/>
</dbReference>
<gene>
    <name evidence="6" type="primary">LOC111481590</name>
</gene>
<dbReference type="PROSITE" id="PS51485">
    <property type="entry name" value="PHYTOCYANIN"/>
    <property type="match status" value="1"/>
</dbReference>
<evidence type="ECO:0000313" key="5">
    <source>
        <dbReference type="Proteomes" id="UP000504608"/>
    </source>
</evidence>
<feature type="signal peptide" evidence="3">
    <location>
        <begin position="1"/>
        <end position="24"/>
    </location>
</feature>
<evidence type="ECO:0000313" key="6">
    <source>
        <dbReference type="RefSeq" id="XP_022982873.1"/>
    </source>
</evidence>
<dbReference type="Gene3D" id="2.60.40.420">
    <property type="entry name" value="Cupredoxins - blue copper proteins"/>
    <property type="match status" value="1"/>
</dbReference>
<sequence length="201" mass="21591">MDKMYLALMIGILSCLVFMGSMDAFTHIVGGNHGWRVPDNVTFFDEWAKPRTFGVGDKLVFPYRPGANNLLAVKKADYETCGQGEEDVINMYYLGPTILNITHPGDYYYYDGIGKHCEAGQKLHVQVGSKEGSSGSDPLPFNLQTFGIPTAFGTTVEPPAAAPVVTPAAAPVVTPAAAMAHKFGLASSAMLIMPVLLSIFL</sequence>
<dbReference type="PROSITE" id="PS51257">
    <property type="entry name" value="PROKAR_LIPOPROTEIN"/>
    <property type="match status" value="1"/>
</dbReference>
<protein>
    <submittedName>
        <fullName evidence="6">Umecyanin-like</fullName>
    </submittedName>
</protein>
<dbReference type="Pfam" id="PF02298">
    <property type="entry name" value="Cu_bind_like"/>
    <property type="match status" value="1"/>
</dbReference>
<proteinExistence type="predicted"/>
<dbReference type="InterPro" id="IPR039391">
    <property type="entry name" value="Phytocyanin-like"/>
</dbReference>
<dbReference type="PANTHER" id="PTHR33021:SF264">
    <property type="entry name" value="OS05G0570900 PROTEIN"/>
    <property type="match status" value="1"/>
</dbReference>
<dbReference type="AlphaFoldDB" id="A0A6J1J638"/>
<keyword evidence="1" id="KW-1015">Disulfide bond</keyword>
<organism evidence="5 6">
    <name type="scientific">Cucurbita maxima</name>
    <name type="common">Pumpkin</name>
    <name type="synonym">Winter squash</name>
    <dbReference type="NCBI Taxonomy" id="3661"/>
    <lineage>
        <taxon>Eukaryota</taxon>
        <taxon>Viridiplantae</taxon>
        <taxon>Streptophyta</taxon>
        <taxon>Embryophyta</taxon>
        <taxon>Tracheophyta</taxon>
        <taxon>Spermatophyta</taxon>
        <taxon>Magnoliopsida</taxon>
        <taxon>eudicotyledons</taxon>
        <taxon>Gunneridae</taxon>
        <taxon>Pentapetalae</taxon>
        <taxon>rosids</taxon>
        <taxon>fabids</taxon>
        <taxon>Cucurbitales</taxon>
        <taxon>Cucurbitaceae</taxon>
        <taxon>Cucurbiteae</taxon>
        <taxon>Cucurbita</taxon>
    </lineage>
</organism>
<dbReference type="PANTHER" id="PTHR33021">
    <property type="entry name" value="BLUE COPPER PROTEIN"/>
    <property type="match status" value="1"/>
</dbReference>
<keyword evidence="5" id="KW-1185">Reference proteome</keyword>
<dbReference type="GeneID" id="111481590"/>
<dbReference type="OrthoDB" id="1916408at2759"/>
<feature type="chain" id="PRO_5026894570" evidence="3">
    <location>
        <begin position="25"/>
        <end position="201"/>
    </location>
</feature>
<dbReference type="SUPFAM" id="SSF49503">
    <property type="entry name" value="Cupredoxins"/>
    <property type="match status" value="1"/>
</dbReference>
<keyword evidence="3" id="KW-0732">Signal</keyword>
<reference evidence="6" key="1">
    <citation type="submission" date="2025-08" db="UniProtKB">
        <authorList>
            <consortium name="RefSeq"/>
        </authorList>
    </citation>
    <scope>IDENTIFICATION</scope>
    <source>
        <tissue evidence="6">Young leaves</tissue>
    </source>
</reference>
<evidence type="ECO:0000259" key="4">
    <source>
        <dbReference type="PROSITE" id="PS51485"/>
    </source>
</evidence>
<dbReference type="InterPro" id="IPR008972">
    <property type="entry name" value="Cupredoxin"/>
</dbReference>
<dbReference type="GO" id="GO:0005886">
    <property type="term" value="C:plasma membrane"/>
    <property type="evidence" value="ECO:0007669"/>
    <property type="project" value="TreeGrafter"/>
</dbReference>